<feature type="transmembrane region" description="Helical" evidence="1">
    <location>
        <begin position="351"/>
        <end position="373"/>
    </location>
</feature>
<evidence type="ECO:0000313" key="3">
    <source>
        <dbReference type="Proteomes" id="UP000585258"/>
    </source>
</evidence>
<evidence type="ECO:0008006" key="4">
    <source>
        <dbReference type="Google" id="ProtNLM"/>
    </source>
</evidence>
<keyword evidence="1" id="KW-1133">Transmembrane helix</keyword>
<feature type="transmembrane region" description="Helical" evidence="1">
    <location>
        <begin position="61"/>
        <end position="80"/>
    </location>
</feature>
<dbReference type="Proteomes" id="UP000585258">
    <property type="component" value="Unassembled WGS sequence"/>
</dbReference>
<name>A0A7X0VPQ7_9CLOT</name>
<feature type="transmembrane region" description="Helical" evidence="1">
    <location>
        <begin position="33"/>
        <end position="49"/>
    </location>
</feature>
<comment type="caution">
    <text evidence="2">The sequence shown here is derived from an EMBL/GenBank/DDBJ whole genome shotgun (WGS) entry which is preliminary data.</text>
</comment>
<feature type="transmembrane region" description="Helical" evidence="1">
    <location>
        <begin position="100"/>
        <end position="122"/>
    </location>
</feature>
<proteinExistence type="predicted"/>
<keyword evidence="1" id="KW-0812">Transmembrane</keyword>
<keyword evidence="1" id="KW-0472">Membrane</keyword>
<protein>
    <recommendedName>
        <fullName evidence="4">Oligosaccharide repeat unit polymerase</fullName>
    </recommendedName>
</protein>
<dbReference type="AlphaFoldDB" id="A0A7X0VPQ7"/>
<feature type="transmembrane region" description="Helical" evidence="1">
    <location>
        <begin position="218"/>
        <end position="238"/>
    </location>
</feature>
<dbReference type="EMBL" id="JACKWY010000001">
    <property type="protein sequence ID" value="MBB6713504.1"/>
    <property type="molecule type" value="Genomic_DNA"/>
</dbReference>
<reference evidence="2 3" key="1">
    <citation type="submission" date="2020-08" db="EMBL/GenBank/DDBJ databases">
        <title>Clostridia isolated from Swiss meat.</title>
        <authorList>
            <person name="Wambui J."/>
            <person name="Stevens M.J.A."/>
            <person name="Stephan R."/>
        </authorList>
    </citation>
    <scope>NUCLEOTIDE SEQUENCE [LARGE SCALE GENOMIC DNA]</scope>
    <source>
        <strain evidence="2 3">CM001</strain>
    </source>
</reference>
<dbReference type="RefSeq" id="WP_185163310.1">
    <property type="nucleotide sequence ID" value="NZ_JACKWY010000001.1"/>
</dbReference>
<gene>
    <name evidence="2" type="ORF">H7E68_01990</name>
</gene>
<evidence type="ECO:0000256" key="1">
    <source>
        <dbReference type="SAM" id="Phobius"/>
    </source>
</evidence>
<evidence type="ECO:0000313" key="2">
    <source>
        <dbReference type="EMBL" id="MBB6713504.1"/>
    </source>
</evidence>
<feature type="transmembrane region" description="Helical" evidence="1">
    <location>
        <begin position="380"/>
        <end position="401"/>
    </location>
</feature>
<feature type="transmembrane region" description="Helical" evidence="1">
    <location>
        <begin position="407"/>
        <end position="424"/>
    </location>
</feature>
<sequence>MFYFIGIMQLLLLSIFMFKGYKKQGFSILGDSIKLMFILWLANIGLYNLQLSKLYNPNWQINIIVLLICLVFFVASKKIYLKEEDILANIEEIKGNKEDYYIYSIITTLIFIIASIVFWMNIKKYGLAIFSENKINKQQIDHYAGYIVYMLVLCAQFKYILFRTNKKIIDGIIFILSLGTLVLTLNRGPLSFIVLAIYIYELFNLVKIKKEISKKKLYAIYAILILTLIGFLQVFGYIGDMRMEYVLENVFNRTIQEHYQMSENLPSGFLWSYVYLTSPLENASFSLINQSVQFTYFSKLFYPFIKLGANLLGMGAGYKGWIMGREAYTPYLQKKVGLNASSFIPEAMQDLGYLGVIIYVAIFLALAYFGIALIKKKIKFSALGSMIIYVNILNILVWSVFVNSLKIPVLILNILIIIFIEFLRKKGVFKWLLKKIKKDKKILKEDSYE</sequence>
<accession>A0A7X0VPQ7</accession>
<feature type="transmembrane region" description="Helical" evidence="1">
    <location>
        <begin position="300"/>
        <end position="318"/>
    </location>
</feature>
<organism evidence="2 3">
    <name type="scientific">Clostridium gasigenes</name>
    <dbReference type="NCBI Taxonomy" id="94869"/>
    <lineage>
        <taxon>Bacteria</taxon>
        <taxon>Bacillati</taxon>
        <taxon>Bacillota</taxon>
        <taxon>Clostridia</taxon>
        <taxon>Eubacteriales</taxon>
        <taxon>Clostridiaceae</taxon>
        <taxon>Clostridium</taxon>
    </lineage>
</organism>
<feature type="transmembrane region" description="Helical" evidence="1">
    <location>
        <begin position="142"/>
        <end position="161"/>
    </location>
</feature>